<comment type="caution">
    <text evidence="3">The sequence shown here is derived from an EMBL/GenBank/DDBJ whole genome shotgun (WGS) entry which is preliminary data.</text>
</comment>
<dbReference type="EMBL" id="LFZO01000038">
    <property type="protein sequence ID" value="KXT16370.1"/>
    <property type="molecule type" value="Genomic_DNA"/>
</dbReference>
<dbReference type="InterPro" id="IPR011009">
    <property type="entry name" value="Kinase-like_dom_sf"/>
</dbReference>
<dbReference type="AlphaFoldDB" id="A0A139IP42"/>
<dbReference type="GO" id="GO:0005524">
    <property type="term" value="F:ATP binding"/>
    <property type="evidence" value="ECO:0007669"/>
    <property type="project" value="InterPro"/>
</dbReference>
<feature type="region of interest" description="Disordered" evidence="1">
    <location>
        <begin position="449"/>
        <end position="485"/>
    </location>
</feature>
<dbReference type="Gene3D" id="1.10.510.10">
    <property type="entry name" value="Transferase(Phosphotransferase) domain 1"/>
    <property type="match status" value="1"/>
</dbReference>
<accession>A0A139IP42</accession>
<keyword evidence="4" id="KW-1185">Reference proteome</keyword>
<evidence type="ECO:0000313" key="4">
    <source>
        <dbReference type="Proteomes" id="UP000073492"/>
    </source>
</evidence>
<proteinExistence type="predicted"/>
<reference evidence="3 4" key="1">
    <citation type="submission" date="2015-07" db="EMBL/GenBank/DDBJ databases">
        <title>Comparative genomics of the Sigatoka disease complex on banana suggests a link between parallel evolutionary changes in Pseudocercospora fijiensis and Pseudocercospora eumusae and increased virulence on the banana host.</title>
        <authorList>
            <person name="Chang T.-C."/>
            <person name="Salvucci A."/>
            <person name="Crous P.W."/>
            <person name="Stergiopoulos I."/>
        </authorList>
    </citation>
    <scope>NUCLEOTIDE SEQUENCE [LARGE SCALE GENOMIC DNA]</scope>
    <source>
        <strain evidence="3 4">CBS 116634</strain>
    </source>
</reference>
<sequence>MALSFDVALSRQGRVTQVWPGKQRQRCHFRFRRVHHSSRCRGLATQKPKVRRLEANASSMASQRKRLRGNEDSIDEENAPQPLMVGELFKRHRRGRIRKAGDRRDENVHKAIVNAQWDHLSSGAQQQETERIRERLGEGRRLSDVSDAPGADPPRFTLKKRWAEATRFDPGDITDSEGEEKPFDDDKDSSSEEKEVKDGAPQDDTAAKGDDNDDQDDGDGENEEESDDAENYEEEEESLDPYAGIIMCGEQSRNDTQSVLKQYVKQNPPDHKSKKWEGPQQVGAGSGGNITLWFAKDEATAKIIDRIAVKDQLYDPDEWSSIRLWYGDPRNWGTRAIMEATAVSNLNKAAGDGPGSQAIIGLLASRVYMKRMASRIIMSYCGHGDVDGIITRYQQAGEKIPEAFIWAVFNALAEACVLMKYGDIQSKKDDTWQQIVHQDINPKNIFLDSSTMANTSTDPDPAMASTSTDPDPDEANTTTKPCPRSFPSYQQPVLGDFGHSIITSRYDDLNPCAYAAGHGTPCFRAPEQFPWLEDDTLLPAHEGKLLSPTNVYQVGITIAAMMHCKPVQEVTTGRRVKKWDGPQDYVPGPDQHEAFEWEPDGVTQTYSKALRKLMRKCVEWEARDRVKATELKRLILKHSGGGRRGTADQAQGMRTAWPTTPAQAGLVMPAKLLKKDDYALGLSL</sequence>
<evidence type="ECO:0000313" key="3">
    <source>
        <dbReference type="EMBL" id="KXT16370.1"/>
    </source>
</evidence>
<feature type="compositionally biased region" description="Acidic residues" evidence="1">
    <location>
        <begin position="211"/>
        <end position="239"/>
    </location>
</feature>
<name>A0A139IP42_9PEZI</name>
<feature type="region of interest" description="Disordered" evidence="1">
    <location>
        <begin position="55"/>
        <end position="79"/>
    </location>
</feature>
<dbReference type="OrthoDB" id="310217at2759"/>
<dbReference type="PANTHER" id="PTHR44305">
    <property type="entry name" value="SI:DKEY-192D15.2-RELATED"/>
    <property type="match status" value="1"/>
</dbReference>
<evidence type="ECO:0000256" key="1">
    <source>
        <dbReference type="SAM" id="MobiDB-lite"/>
    </source>
</evidence>
<dbReference type="STRING" id="113226.A0A139IP42"/>
<evidence type="ECO:0000259" key="2">
    <source>
        <dbReference type="PROSITE" id="PS50011"/>
    </source>
</evidence>
<dbReference type="PANTHER" id="PTHR44305:SF24">
    <property type="entry name" value="TYROSINE-PROTEIN KINASE C03B1.5-RELATED"/>
    <property type="match status" value="1"/>
</dbReference>
<organism evidence="3 4">
    <name type="scientific">Pseudocercospora musae</name>
    <dbReference type="NCBI Taxonomy" id="113226"/>
    <lineage>
        <taxon>Eukaryota</taxon>
        <taxon>Fungi</taxon>
        <taxon>Dikarya</taxon>
        <taxon>Ascomycota</taxon>
        <taxon>Pezizomycotina</taxon>
        <taxon>Dothideomycetes</taxon>
        <taxon>Dothideomycetidae</taxon>
        <taxon>Mycosphaerellales</taxon>
        <taxon>Mycosphaerellaceae</taxon>
        <taxon>Pseudocercospora</taxon>
    </lineage>
</organism>
<dbReference type="Proteomes" id="UP000073492">
    <property type="component" value="Unassembled WGS sequence"/>
</dbReference>
<gene>
    <name evidence="3" type="ORF">AC579_5579</name>
</gene>
<feature type="compositionally biased region" description="Acidic residues" evidence="1">
    <location>
        <begin position="172"/>
        <end position="187"/>
    </location>
</feature>
<dbReference type="InterPro" id="IPR053083">
    <property type="entry name" value="TF_kinase-domain_protein"/>
</dbReference>
<protein>
    <recommendedName>
        <fullName evidence="2">Protein kinase domain-containing protein</fullName>
    </recommendedName>
</protein>
<dbReference type="SUPFAM" id="SSF56112">
    <property type="entry name" value="Protein kinase-like (PK-like)"/>
    <property type="match status" value="1"/>
</dbReference>
<feature type="region of interest" description="Disordered" evidence="1">
    <location>
        <begin position="137"/>
        <end position="239"/>
    </location>
</feature>
<dbReference type="GO" id="GO:0004672">
    <property type="term" value="F:protein kinase activity"/>
    <property type="evidence" value="ECO:0007669"/>
    <property type="project" value="InterPro"/>
</dbReference>
<feature type="compositionally biased region" description="Polar residues" evidence="1">
    <location>
        <begin position="449"/>
        <end position="480"/>
    </location>
</feature>
<dbReference type="InterPro" id="IPR000719">
    <property type="entry name" value="Prot_kinase_dom"/>
</dbReference>
<dbReference type="PROSITE" id="PS50011">
    <property type="entry name" value="PROTEIN_KINASE_DOM"/>
    <property type="match status" value="1"/>
</dbReference>
<feature type="compositionally biased region" description="Basic and acidic residues" evidence="1">
    <location>
        <begin position="188"/>
        <end position="210"/>
    </location>
</feature>
<feature type="compositionally biased region" description="Basic and acidic residues" evidence="1">
    <location>
        <begin position="161"/>
        <end position="170"/>
    </location>
</feature>
<dbReference type="SMART" id="SM00220">
    <property type="entry name" value="S_TKc"/>
    <property type="match status" value="1"/>
</dbReference>
<feature type="domain" description="Protein kinase" evidence="2">
    <location>
        <begin position="276"/>
        <end position="636"/>
    </location>
</feature>